<keyword evidence="2" id="KW-1185">Reference proteome</keyword>
<reference evidence="1 2" key="1">
    <citation type="submission" date="2018-09" db="EMBL/GenBank/DDBJ databases">
        <title>Genomic Encyclopedia of Archaeal and Bacterial Type Strains, Phase II (KMG-II): from individual species to whole genera.</title>
        <authorList>
            <person name="Goeker M."/>
        </authorList>
    </citation>
    <scope>NUCLEOTIDE SEQUENCE [LARGE SCALE GENOMIC DNA]</scope>
    <source>
        <strain evidence="1 2">DSM 27148</strain>
    </source>
</reference>
<accession>A0A419W6M8</accession>
<protein>
    <submittedName>
        <fullName evidence="1">2'-5' RNA ligase superfamily protein</fullName>
    </submittedName>
</protein>
<gene>
    <name evidence="1" type="ORF">BC643_1472</name>
</gene>
<dbReference type="InterPro" id="IPR009097">
    <property type="entry name" value="Cyclic_Pdiesterase"/>
</dbReference>
<proteinExistence type="predicted"/>
<keyword evidence="1" id="KW-0436">Ligase</keyword>
<dbReference type="Gene3D" id="3.90.1140.10">
    <property type="entry name" value="Cyclic phosphodiesterase"/>
    <property type="match status" value="1"/>
</dbReference>
<dbReference type="AlphaFoldDB" id="A0A419W6M8"/>
<name>A0A419W6M8_9BACT</name>
<dbReference type="EMBL" id="RAPN01000001">
    <property type="protein sequence ID" value="RKD91123.1"/>
    <property type="molecule type" value="Genomic_DNA"/>
</dbReference>
<evidence type="ECO:0000313" key="2">
    <source>
        <dbReference type="Proteomes" id="UP000283387"/>
    </source>
</evidence>
<dbReference type="RefSeq" id="WP_120272457.1">
    <property type="nucleotide sequence ID" value="NZ_RAPN01000001.1"/>
</dbReference>
<dbReference type="OrthoDB" id="2326088at2"/>
<organism evidence="1 2">
    <name type="scientific">Mangrovibacterium diazotrophicum</name>
    <dbReference type="NCBI Taxonomy" id="1261403"/>
    <lineage>
        <taxon>Bacteria</taxon>
        <taxon>Pseudomonadati</taxon>
        <taxon>Bacteroidota</taxon>
        <taxon>Bacteroidia</taxon>
        <taxon>Marinilabiliales</taxon>
        <taxon>Prolixibacteraceae</taxon>
        <taxon>Mangrovibacterium</taxon>
    </lineage>
</organism>
<evidence type="ECO:0000313" key="1">
    <source>
        <dbReference type="EMBL" id="RKD91123.1"/>
    </source>
</evidence>
<dbReference type="Pfam" id="PF13563">
    <property type="entry name" value="2_5_RNA_ligase2"/>
    <property type="match status" value="1"/>
</dbReference>
<comment type="caution">
    <text evidence="1">The sequence shown here is derived from an EMBL/GenBank/DDBJ whole genome shotgun (WGS) entry which is preliminary data.</text>
</comment>
<dbReference type="GO" id="GO:0016874">
    <property type="term" value="F:ligase activity"/>
    <property type="evidence" value="ECO:0007669"/>
    <property type="project" value="UniProtKB-KW"/>
</dbReference>
<dbReference type="Proteomes" id="UP000283387">
    <property type="component" value="Unassembled WGS sequence"/>
</dbReference>
<dbReference type="SUPFAM" id="SSF55144">
    <property type="entry name" value="LigT-like"/>
    <property type="match status" value="1"/>
</dbReference>
<sequence>MTLSEYYNQLYDRAVSKIASGEEELDDRMNRVPDEMGLILRLRPPTEVRARIEAFLAELRHLEPEQYYYPDSDIHVSVASLILPNKAFQLSQINTDEYIRTVRESVSSIEPFEICFRGITASPGAVMIQGFENEPCLAAIRYHLQNKLNENKLEHAISGSYSVQTAHSTVVRFRKKLQDRQALLALLEKYRNFDFGCFPVSELELVHNDWLHRNEYLKLLASIELSGNS</sequence>